<evidence type="ECO:0000256" key="3">
    <source>
        <dbReference type="RuleBase" id="RU000507"/>
    </source>
</evidence>
<dbReference type="InterPro" id="IPR001763">
    <property type="entry name" value="Rhodanese-like_dom"/>
</dbReference>
<keyword evidence="2" id="KW-0677">Repeat</keyword>
<dbReference type="AlphaFoldDB" id="A0A1H0Q0B5"/>
<evidence type="ECO:0000256" key="1">
    <source>
        <dbReference type="ARBA" id="ARBA00022679"/>
    </source>
</evidence>
<protein>
    <recommendedName>
        <fullName evidence="3">Sulfurtransferase</fullName>
    </recommendedName>
</protein>
<dbReference type="RefSeq" id="WP_091783415.1">
    <property type="nucleotide sequence ID" value="NZ_LT629711.1"/>
</dbReference>
<feature type="domain" description="Rhodanese" evidence="4">
    <location>
        <begin position="165"/>
        <end position="276"/>
    </location>
</feature>
<dbReference type="Pfam" id="PF00581">
    <property type="entry name" value="Rhodanese"/>
    <property type="match status" value="2"/>
</dbReference>
<gene>
    <name evidence="5" type="ORF">SAMN04489867_1439</name>
</gene>
<dbReference type="Gene3D" id="3.40.250.10">
    <property type="entry name" value="Rhodanese-like domain"/>
    <property type="match status" value="2"/>
</dbReference>
<evidence type="ECO:0000259" key="4">
    <source>
        <dbReference type="PROSITE" id="PS50206"/>
    </source>
</evidence>
<dbReference type="GO" id="GO:0004792">
    <property type="term" value="F:thiosulfate-cyanide sulfurtransferase activity"/>
    <property type="evidence" value="ECO:0007669"/>
    <property type="project" value="InterPro"/>
</dbReference>
<dbReference type="SUPFAM" id="SSF52821">
    <property type="entry name" value="Rhodanese/Cell cycle control phosphatase"/>
    <property type="match status" value="2"/>
</dbReference>
<evidence type="ECO:0000256" key="2">
    <source>
        <dbReference type="ARBA" id="ARBA00022737"/>
    </source>
</evidence>
<evidence type="ECO:0000313" key="5">
    <source>
        <dbReference type="EMBL" id="SDP10832.1"/>
    </source>
</evidence>
<dbReference type="PROSITE" id="PS00683">
    <property type="entry name" value="RHODANESE_2"/>
    <property type="match status" value="1"/>
</dbReference>
<dbReference type="EMBL" id="LT629711">
    <property type="protein sequence ID" value="SDP10832.1"/>
    <property type="molecule type" value="Genomic_DNA"/>
</dbReference>
<dbReference type="CDD" id="cd01449">
    <property type="entry name" value="TST_Repeat_2"/>
    <property type="match status" value="1"/>
</dbReference>
<dbReference type="PANTHER" id="PTHR11364">
    <property type="entry name" value="THIOSULFATE SULFERTANSFERASE"/>
    <property type="match status" value="1"/>
</dbReference>
<keyword evidence="6" id="KW-1185">Reference proteome</keyword>
<dbReference type="PANTHER" id="PTHR11364:SF27">
    <property type="entry name" value="SULFURTRANSFERASE"/>
    <property type="match status" value="1"/>
</dbReference>
<dbReference type="Proteomes" id="UP000199077">
    <property type="component" value="Chromosome I"/>
</dbReference>
<dbReference type="InterPro" id="IPR045078">
    <property type="entry name" value="TST/MPST-like"/>
</dbReference>
<dbReference type="SMART" id="SM00450">
    <property type="entry name" value="RHOD"/>
    <property type="match status" value="2"/>
</dbReference>
<dbReference type="InterPro" id="IPR036873">
    <property type="entry name" value="Rhodanese-like_dom_sf"/>
</dbReference>
<dbReference type="CDD" id="cd01448">
    <property type="entry name" value="TST_Repeat_1"/>
    <property type="match status" value="1"/>
</dbReference>
<dbReference type="PROSITE" id="PS50206">
    <property type="entry name" value="RHODANESE_3"/>
    <property type="match status" value="2"/>
</dbReference>
<keyword evidence="1 3" id="KW-0808">Transferase</keyword>
<dbReference type="OrthoDB" id="9770030at2"/>
<accession>A0A1H0Q0B5</accession>
<dbReference type="InterPro" id="IPR001307">
    <property type="entry name" value="Thiosulphate_STrfase_CS"/>
</dbReference>
<keyword evidence="5" id="KW-0670">Pyruvate</keyword>
<organism evidence="5 6">
    <name type="scientific">Pedococcus dokdonensis</name>
    <dbReference type="NCBI Taxonomy" id="443156"/>
    <lineage>
        <taxon>Bacteria</taxon>
        <taxon>Bacillati</taxon>
        <taxon>Actinomycetota</taxon>
        <taxon>Actinomycetes</taxon>
        <taxon>Micrococcales</taxon>
        <taxon>Intrasporangiaceae</taxon>
        <taxon>Pedococcus</taxon>
    </lineage>
</organism>
<proteinExistence type="predicted"/>
<dbReference type="STRING" id="443156.SAMN04489867_1439"/>
<reference evidence="6" key="1">
    <citation type="submission" date="2016-10" db="EMBL/GenBank/DDBJ databases">
        <authorList>
            <person name="Varghese N."/>
            <person name="Submissions S."/>
        </authorList>
    </citation>
    <scope>NUCLEOTIDE SEQUENCE [LARGE SCALE GENOMIC DNA]</scope>
    <source>
        <strain evidence="6">DSM 22329</strain>
    </source>
</reference>
<sequence>MRALVSADALLAELRDDKVPVVLVDVQWSLTATAGPPGRELYAAAHLPGAHHVDLDAELAGPPGAGGRHPLPQAHAVEAAARRCGADNDSRIVVYDQGPSMGAARGWWVLRYFGATDVRVLDGGLAAWRSVGGPVTTEPPEPGAGAFEAHAGGMPLVDAEGAARVAREGLLLDARAAERFRGETEPIDPVAGHVPGAVSAPTTENLAADDCFLDAATLRDLFSRKGDLTAGPVAAYCGSGVTAAHEVLALHEAGIEAALYAGSWSEWITDPSRPVATGA</sequence>
<evidence type="ECO:0000313" key="6">
    <source>
        <dbReference type="Proteomes" id="UP000199077"/>
    </source>
</evidence>
<dbReference type="PROSITE" id="PS00380">
    <property type="entry name" value="RHODANESE_1"/>
    <property type="match status" value="1"/>
</dbReference>
<name>A0A1H0Q0B5_9MICO</name>
<feature type="domain" description="Rhodanese" evidence="4">
    <location>
        <begin position="17"/>
        <end position="137"/>
    </location>
</feature>